<keyword evidence="3" id="KW-1185">Reference proteome</keyword>
<feature type="domain" description="S-locus receptor kinase C-terminal" evidence="1">
    <location>
        <begin position="59"/>
        <end position="104"/>
    </location>
</feature>
<dbReference type="Pfam" id="PF11883">
    <property type="entry name" value="DUF3403"/>
    <property type="match status" value="1"/>
</dbReference>
<evidence type="ECO:0000313" key="3">
    <source>
        <dbReference type="Proteomes" id="UP001374535"/>
    </source>
</evidence>
<dbReference type="Proteomes" id="UP001374535">
    <property type="component" value="Chromosome 7"/>
</dbReference>
<dbReference type="Gene3D" id="1.10.510.10">
    <property type="entry name" value="Transferase(Phosphotransferase) domain 1"/>
    <property type="match status" value="1"/>
</dbReference>
<dbReference type="PANTHER" id="PTHR27006:SF606">
    <property type="entry name" value="INTERLEUKIN-1 RECEPTOR-ASSOCIATED KINASE 4"/>
    <property type="match status" value="1"/>
</dbReference>
<sequence length="104" mass="11717">MLAWRTWYEGKCLELMDPMLEKSFMQNEVERCIEIGLLCVQENARDRPTMSNVVVMLASDTVAVPKPKHPAFSIGRMALEEVSTSKSSKNLSINDITSSITLPR</sequence>
<dbReference type="EMBL" id="CP144694">
    <property type="protein sequence ID" value="WVZ03110.1"/>
    <property type="molecule type" value="Genomic_DNA"/>
</dbReference>
<dbReference type="SUPFAM" id="SSF56112">
    <property type="entry name" value="Protein kinase-like (PK-like)"/>
    <property type="match status" value="1"/>
</dbReference>
<organism evidence="2 3">
    <name type="scientific">Vigna mungo</name>
    <name type="common">Black gram</name>
    <name type="synonym">Phaseolus mungo</name>
    <dbReference type="NCBI Taxonomy" id="3915"/>
    <lineage>
        <taxon>Eukaryota</taxon>
        <taxon>Viridiplantae</taxon>
        <taxon>Streptophyta</taxon>
        <taxon>Embryophyta</taxon>
        <taxon>Tracheophyta</taxon>
        <taxon>Spermatophyta</taxon>
        <taxon>Magnoliopsida</taxon>
        <taxon>eudicotyledons</taxon>
        <taxon>Gunneridae</taxon>
        <taxon>Pentapetalae</taxon>
        <taxon>rosids</taxon>
        <taxon>fabids</taxon>
        <taxon>Fabales</taxon>
        <taxon>Fabaceae</taxon>
        <taxon>Papilionoideae</taxon>
        <taxon>50 kb inversion clade</taxon>
        <taxon>NPAAA clade</taxon>
        <taxon>indigoferoid/millettioid clade</taxon>
        <taxon>Phaseoleae</taxon>
        <taxon>Vigna</taxon>
    </lineage>
</organism>
<gene>
    <name evidence="2" type="ORF">V8G54_023916</name>
</gene>
<evidence type="ECO:0000259" key="1">
    <source>
        <dbReference type="Pfam" id="PF11883"/>
    </source>
</evidence>
<dbReference type="InterPro" id="IPR011009">
    <property type="entry name" value="Kinase-like_dom_sf"/>
</dbReference>
<protein>
    <recommendedName>
        <fullName evidence="1">S-locus receptor kinase C-terminal domain-containing protein</fullName>
    </recommendedName>
</protein>
<dbReference type="InterPro" id="IPR021820">
    <property type="entry name" value="S-locus_recpt_kinase_C"/>
</dbReference>
<dbReference type="AlphaFoldDB" id="A0AAQ3N5I9"/>
<dbReference type="GO" id="GO:0004674">
    <property type="term" value="F:protein serine/threonine kinase activity"/>
    <property type="evidence" value="ECO:0007669"/>
    <property type="project" value="InterPro"/>
</dbReference>
<accession>A0AAQ3N5I9</accession>
<proteinExistence type="predicted"/>
<reference evidence="2 3" key="1">
    <citation type="journal article" date="2023" name="Life. Sci Alliance">
        <title>Evolutionary insights into 3D genome organization and epigenetic landscape of Vigna mungo.</title>
        <authorList>
            <person name="Junaid A."/>
            <person name="Singh B."/>
            <person name="Bhatia S."/>
        </authorList>
    </citation>
    <scope>NUCLEOTIDE SEQUENCE [LARGE SCALE GENOMIC DNA]</scope>
    <source>
        <strain evidence="2">Urdbean</strain>
    </source>
</reference>
<name>A0AAQ3N5I9_VIGMU</name>
<dbReference type="PANTHER" id="PTHR27006">
    <property type="entry name" value="PROMASTIGOTE SURFACE ANTIGEN PROTEIN PSA"/>
    <property type="match status" value="1"/>
</dbReference>
<evidence type="ECO:0000313" key="2">
    <source>
        <dbReference type="EMBL" id="WVZ03110.1"/>
    </source>
</evidence>